<reference evidence="1" key="1">
    <citation type="submission" date="2019-04" db="EMBL/GenBank/DDBJ databases">
        <title>Genome assembly of Zosterops borbonicus 15179.</title>
        <authorList>
            <person name="Leroy T."/>
            <person name="Anselmetti Y."/>
            <person name="Tilak M.-K."/>
            <person name="Nabholz B."/>
        </authorList>
    </citation>
    <scope>NUCLEOTIDE SEQUENCE</scope>
    <source>
        <strain evidence="1">HGM_15179</strain>
        <tissue evidence="1">Muscle</tissue>
    </source>
</reference>
<proteinExistence type="predicted"/>
<organism evidence="1 2">
    <name type="scientific">Zosterops borbonicus</name>
    <dbReference type="NCBI Taxonomy" id="364589"/>
    <lineage>
        <taxon>Eukaryota</taxon>
        <taxon>Metazoa</taxon>
        <taxon>Chordata</taxon>
        <taxon>Craniata</taxon>
        <taxon>Vertebrata</taxon>
        <taxon>Euteleostomi</taxon>
        <taxon>Archelosauria</taxon>
        <taxon>Archosauria</taxon>
        <taxon>Dinosauria</taxon>
        <taxon>Saurischia</taxon>
        <taxon>Theropoda</taxon>
        <taxon>Coelurosauria</taxon>
        <taxon>Aves</taxon>
        <taxon>Neognathae</taxon>
        <taxon>Neoaves</taxon>
        <taxon>Telluraves</taxon>
        <taxon>Australaves</taxon>
        <taxon>Passeriformes</taxon>
        <taxon>Sylvioidea</taxon>
        <taxon>Zosteropidae</taxon>
        <taxon>Zosterops</taxon>
    </lineage>
</organism>
<protein>
    <recommendedName>
        <fullName evidence="3">Reverse transcriptase domain-containing protein</fullName>
    </recommendedName>
</protein>
<accession>A0A8K1G0T4</accession>
<gene>
    <name evidence="1" type="ORF">HGM15179_017574</name>
</gene>
<name>A0A8K1G0T4_9PASS</name>
<evidence type="ECO:0000313" key="1">
    <source>
        <dbReference type="EMBL" id="TRZ09534.1"/>
    </source>
</evidence>
<dbReference type="EMBL" id="SWJQ01001053">
    <property type="protein sequence ID" value="TRZ09534.1"/>
    <property type="molecule type" value="Genomic_DNA"/>
</dbReference>
<keyword evidence="2" id="KW-1185">Reference proteome</keyword>
<evidence type="ECO:0008006" key="3">
    <source>
        <dbReference type="Google" id="ProtNLM"/>
    </source>
</evidence>
<dbReference type="Proteomes" id="UP000796761">
    <property type="component" value="Unassembled WGS sequence"/>
</dbReference>
<dbReference type="AlphaFoldDB" id="A0A8K1G0T4"/>
<sequence>MVWTCTVFTELRIGWIVEPRQGWCMVLHSLGDPRCSPGLNIWPALLNTFIDDLHKGIECALIKFAGNTKLSKKAGLQRDLDMLDEVTKNYSGDRVAGKLLSRKGPGSAGQYPVEHEPESAQVAKKACLDQQYCGQQDQGNNSPPVLGNGGCCVQFWDFPKKDIEMLEYMQRTTRLVKGLEHKPCEERLRELELFSLEKKRPRRDLIAHYNCLKGVCSQVGTGLSQ</sequence>
<evidence type="ECO:0000313" key="2">
    <source>
        <dbReference type="Proteomes" id="UP000796761"/>
    </source>
</evidence>
<dbReference type="OrthoDB" id="443634at2759"/>
<comment type="caution">
    <text evidence="1">The sequence shown here is derived from an EMBL/GenBank/DDBJ whole genome shotgun (WGS) entry which is preliminary data.</text>
</comment>